<sequence length="101" mass="12159">MNTKKKKPPINCEQFIDTISIPLSRALHRNRFFGFWVLSYKFMISLKIKKKNQNINIRTEMTGAWWYDLLMQLKIKFLEHQELLSKIQNILPTKFSELNTK</sequence>
<proteinExistence type="predicted"/>
<gene>
    <name evidence="1" type="ORF">FWK35_00013937</name>
</gene>
<comment type="caution">
    <text evidence="1">The sequence shown here is derived from an EMBL/GenBank/DDBJ whole genome shotgun (WGS) entry which is preliminary data.</text>
</comment>
<name>A0A6G0Y3X6_APHCR</name>
<protein>
    <submittedName>
        <fullName evidence="1">Zinc finger MYM-type protein 1-like</fullName>
    </submittedName>
</protein>
<evidence type="ECO:0000313" key="2">
    <source>
        <dbReference type="Proteomes" id="UP000478052"/>
    </source>
</evidence>
<reference evidence="1 2" key="1">
    <citation type="submission" date="2019-08" db="EMBL/GenBank/DDBJ databases">
        <title>Whole genome of Aphis craccivora.</title>
        <authorList>
            <person name="Voronova N.V."/>
            <person name="Shulinski R.S."/>
            <person name="Bandarenka Y.V."/>
            <person name="Zhorov D.G."/>
            <person name="Warner D."/>
        </authorList>
    </citation>
    <scope>NUCLEOTIDE SEQUENCE [LARGE SCALE GENOMIC DNA]</scope>
    <source>
        <strain evidence="1">180601</strain>
        <tissue evidence="1">Whole Body</tissue>
    </source>
</reference>
<organism evidence="1 2">
    <name type="scientific">Aphis craccivora</name>
    <name type="common">Cowpea aphid</name>
    <dbReference type="NCBI Taxonomy" id="307492"/>
    <lineage>
        <taxon>Eukaryota</taxon>
        <taxon>Metazoa</taxon>
        <taxon>Ecdysozoa</taxon>
        <taxon>Arthropoda</taxon>
        <taxon>Hexapoda</taxon>
        <taxon>Insecta</taxon>
        <taxon>Pterygota</taxon>
        <taxon>Neoptera</taxon>
        <taxon>Paraneoptera</taxon>
        <taxon>Hemiptera</taxon>
        <taxon>Sternorrhyncha</taxon>
        <taxon>Aphidomorpha</taxon>
        <taxon>Aphidoidea</taxon>
        <taxon>Aphididae</taxon>
        <taxon>Aphidini</taxon>
        <taxon>Aphis</taxon>
        <taxon>Aphis</taxon>
    </lineage>
</organism>
<dbReference type="Proteomes" id="UP000478052">
    <property type="component" value="Unassembled WGS sequence"/>
</dbReference>
<dbReference type="AlphaFoldDB" id="A0A6G0Y3X6"/>
<keyword evidence="2" id="KW-1185">Reference proteome</keyword>
<dbReference type="EMBL" id="VUJU01006438">
    <property type="protein sequence ID" value="KAF0748532.1"/>
    <property type="molecule type" value="Genomic_DNA"/>
</dbReference>
<accession>A0A6G0Y3X6</accession>
<evidence type="ECO:0000313" key="1">
    <source>
        <dbReference type="EMBL" id="KAF0748532.1"/>
    </source>
</evidence>